<dbReference type="InterPro" id="IPR017853">
    <property type="entry name" value="GH"/>
</dbReference>
<dbReference type="PANTHER" id="PTHR42732">
    <property type="entry name" value="BETA-GALACTOSIDASE"/>
    <property type="match status" value="1"/>
</dbReference>
<protein>
    <submittedName>
        <fullName evidence="2">Glycoside hydrolase family 2</fullName>
    </submittedName>
</protein>
<dbReference type="EMBL" id="DWVS01000368">
    <property type="protein sequence ID" value="HJC89157.1"/>
    <property type="molecule type" value="Genomic_DNA"/>
</dbReference>
<dbReference type="InterPro" id="IPR051913">
    <property type="entry name" value="GH2_Domain-Containing"/>
</dbReference>
<sequence>DGLYTAPCDEALVFDIVSMKKLGFNMLRKHVKLEPQRWYYHCDRLGMLVWQDMVCGGASYQHWFVTYLATLMNAFSLTIPDGKLSRPLLSRRNQEGRLDFLREMEETVRTLQVHPCIVCWVPFNEGWGQFDAADVSRRLARLDPGRLIDHASGWFDQGAGDIASIHYYFFSLHVRPEPVRALALTEFGGYSWQIPEHSFSRDLYGYGKYQDKKSLTAGYEKLLADTVLPAVQKGVSASIYTQLSDIEDEVNGLLTYDRKVEKLDGDTVRRLNEALRAAGGGS</sequence>
<dbReference type="AlphaFoldDB" id="A0A9D2TSJ9"/>
<gene>
    <name evidence="2" type="ORF">H9926_14240</name>
</gene>
<feature type="non-terminal residue" evidence="2">
    <location>
        <position position="1"/>
    </location>
</feature>
<organism evidence="2 3">
    <name type="scientific">Candidatus Eisenbergiella intestinigallinarum</name>
    <dbReference type="NCBI Taxonomy" id="2838549"/>
    <lineage>
        <taxon>Bacteria</taxon>
        <taxon>Bacillati</taxon>
        <taxon>Bacillota</taxon>
        <taxon>Clostridia</taxon>
        <taxon>Lachnospirales</taxon>
        <taxon>Lachnospiraceae</taxon>
        <taxon>Eisenbergiella</taxon>
    </lineage>
</organism>
<comment type="caution">
    <text evidence="2">The sequence shown here is derived from an EMBL/GenBank/DDBJ whole genome shotgun (WGS) entry which is preliminary data.</text>
</comment>
<evidence type="ECO:0000313" key="2">
    <source>
        <dbReference type="EMBL" id="HJC89157.1"/>
    </source>
</evidence>
<dbReference type="GO" id="GO:0004553">
    <property type="term" value="F:hydrolase activity, hydrolyzing O-glycosyl compounds"/>
    <property type="evidence" value="ECO:0007669"/>
    <property type="project" value="InterPro"/>
</dbReference>
<keyword evidence="2" id="KW-0378">Hydrolase</keyword>
<dbReference type="PANTHER" id="PTHR42732:SF2">
    <property type="entry name" value="BETA-MANNOSIDASE"/>
    <property type="match status" value="1"/>
</dbReference>
<reference evidence="2" key="2">
    <citation type="submission" date="2021-04" db="EMBL/GenBank/DDBJ databases">
        <authorList>
            <person name="Gilroy R."/>
        </authorList>
    </citation>
    <scope>NUCLEOTIDE SEQUENCE</scope>
    <source>
        <strain evidence="2">ChiBcec1-1630</strain>
    </source>
</reference>
<name>A0A9D2TSJ9_9FIRM</name>
<dbReference type="InterPro" id="IPR006103">
    <property type="entry name" value="Glyco_hydro_2_cat"/>
</dbReference>
<reference evidence="2" key="1">
    <citation type="journal article" date="2021" name="PeerJ">
        <title>Extensive microbial diversity within the chicken gut microbiome revealed by metagenomics and culture.</title>
        <authorList>
            <person name="Gilroy R."/>
            <person name="Ravi A."/>
            <person name="Getino M."/>
            <person name="Pursley I."/>
            <person name="Horton D.L."/>
            <person name="Alikhan N.F."/>
            <person name="Baker D."/>
            <person name="Gharbi K."/>
            <person name="Hall N."/>
            <person name="Watson M."/>
            <person name="Adriaenssens E.M."/>
            <person name="Foster-Nyarko E."/>
            <person name="Jarju S."/>
            <person name="Secka A."/>
            <person name="Antonio M."/>
            <person name="Oren A."/>
            <person name="Chaudhuri R.R."/>
            <person name="La Ragione R."/>
            <person name="Hildebrand F."/>
            <person name="Pallen M.J."/>
        </authorList>
    </citation>
    <scope>NUCLEOTIDE SEQUENCE</scope>
    <source>
        <strain evidence="2">ChiBcec1-1630</strain>
    </source>
</reference>
<evidence type="ECO:0000259" key="1">
    <source>
        <dbReference type="Pfam" id="PF02836"/>
    </source>
</evidence>
<dbReference type="GO" id="GO:0005975">
    <property type="term" value="P:carbohydrate metabolic process"/>
    <property type="evidence" value="ECO:0007669"/>
    <property type="project" value="InterPro"/>
</dbReference>
<dbReference type="Proteomes" id="UP000823922">
    <property type="component" value="Unassembled WGS sequence"/>
</dbReference>
<feature type="domain" description="Glycoside hydrolase family 2 catalytic" evidence="1">
    <location>
        <begin position="10"/>
        <end position="168"/>
    </location>
</feature>
<accession>A0A9D2TSJ9</accession>
<proteinExistence type="predicted"/>
<evidence type="ECO:0000313" key="3">
    <source>
        <dbReference type="Proteomes" id="UP000823922"/>
    </source>
</evidence>
<dbReference type="Pfam" id="PF02836">
    <property type="entry name" value="Glyco_hydro_2_C"/>
    <property type="match status" value="1"/>
</dbReference>
<dbReference type="SUPFAM" id="SSF51445">
    <property type="entry name" value="(Trans)glycosidases"/>
    <property type="match status" value="1"/>
</dbReference>
<dbReference type="Gene3D" id="3.20.20.80">
    <property type="entry name" value="Glycosidases"/>
    <property type="match status" value="1"/>
</dbReference>